<evidence type="ECO:0000256" key="14">
    <source>
        <dbReference type="ARBA" id="ARBA00023098"/>
    </source>
</evidence>
<dbReference type="PROSITE" id="PS51384">
    <property type="entry name" value="FAD_FR"/>
    <property type="match status" value="1"/>
</dbReference>
<dbReference type="Pfam" id="PF00667">
    <property type="entry name" value="FAD_binding_1"/>
    <property type="match status" value="1"/>
</dbReference>
<dbReference type="InterPro" id="IPR023173">
    <property type="entry name" value="NADPH_Cyt_P450_Rdtase_alpha"/>
</dbReference>
<keyword evidence="12 18" id="KW-0560">Oxidoreductase</keyword>
<name>A0A2S4KZH5_9HYPO</name>
<comment type="subcellular location">
    <subcellularLocation>
        <location evidence="18">Endoplasmic reticulum membrane</location>
    </subcellularLocation>
</comment>
<dbReference type="GO" id="GO:0016126">
    <property type="term" value="P:sterol biosynthetic process"/>
    <property type="evidence" value="ECO:0007669"/>
    <property type="project" value="UniProtKB-KW"/>
</dbReference>
<evidence type="ECO:0000313" key="22">
    <source>
        <dbReference type="EMBL" id="POR35598.1"/>
    </source>
</evidence>
<dbReference type="Gene3D" id="2.40.30.10">
    <property type="entry name" value="Translation factors"/>
    <property type="match status" value="1"/>
</dbReference>
<dbReference type="PANTHER" id="PTHR19384">
    <property type="entry name" value="NITRIC OXIDE SYNTHASE-RELATED"/>
    <property type="match status" value="1"/>
</dbReference>
<dbReference type="InterPro" id="IPR029039">
    <property type="entry name" value="Flavoprotein-like_sf"/>
</dbReference>
<feature type="domain" description="Flavodoxin-like" evidence="20">
    <location>
        <begin position="89"/>
        <end position="234"/>
    </location>
</feature>
<evidence type="ECO:0000256" key="8">
    <source>
        <dbReference type="ARBA" id="ARBA00022827"/>
    </source>
</evidence>
<dbReference type="InterPro" id="IPR008254">
    <property type="entry name" value="Flavodoxin/NO_synth"/>
</dbReference>
<dbReference type="SUPFAM" id="SSF52218">
    <property type="entry name" value="Flavoproteins"/>
    <property type="match status" value="1"/>
</dbReference>
<dbReference type="PROSITE" id="PS50902">
    <property type="entry name" value="FLAVODOXIN_LIKE"/>
    <property type="match status" value="1"/>
</dbReference>
<accession>A0A2S4KZH5</accession>
<dbReference type="InterPro" id="IPR001094">
    <property type="entry name" value="Flavdoxin-like"/>
</dbReference>
<keyword evidence="11 19" id="KW-1133">Transmembrane helix</keyword>
<evidence type="ECO:0000256" key="10">
    <source>
        <dbReference type="ARBA" id="ARBA00022955"/>
    </source>
</evidence>
<dbReference type="InterPro" id="IPR017938">
    <property type="entry name" value="Riboflavin_synthase-like_b-brl"/>
</dbReference>
<keyword evidence="15 18" id="KW-0472">Membrane</keyword>
<dbReference type="PRINTS" id="PR00369">
    <property type="entry name" value="FLAVODOXIN"/>
</dbReference>
<dbReference type="FunFam" id="3.40.50.80:FF:000032">
    <property type="entry name" value="NADPH-dependent diflavin oxidoreductase 1"/>
    <property type="match status" value="1"/>
</dbReference>
<comment type="cofactor">
    <cofactor evidence="1">
        <name>FMN</name>
        <dbReference type="ChEBI" id="CHEBI:58210"/>
    </cofactor>
</comment>
<keyword evidence="7 18" id="KW-0256">Endoplasmic reticulum</keyword>
<feature type="transmembrane region" description="Helical" evidence="19">
    <location>
        <begin position="20"/>
        <end position="43"/>
    </location>
</feature>
<evidence type="ECO:0000256" key="3">
    <source>
        <dbReference type="ARBA" id="ARBA00022516"/>
    </source>
</evidence>
<keyword evidence="4" id="KW-0285">Flavoprotein</keyword>
<keyword evidence="14" id="KW-0443">Lipid metabolism</keyword>
<keyword evidence="16" id="KW-1207">Sterol metabolism</keyword>
<comment type="similarity">
    <text evidence="18">In the C-terminal section; belongs to the flavoprotein pyridine nucleotide cytochrome reductase family.</text>
</comment>
<keyword evidence="8" id="KW-0274">FAD</keyword>
<organism evidence="22 23">
    <name type="scientific">Tolypocladium paradoxum</name>
    <dbReference type="NCBI Taxonomy" id="94208"/>
    <lineage>
        <taxon>Eukaryota</taxon>
        <taxon>Fungi</taxon>
        <taxon>Dikarya</taxon>
        <taxon>Ascomycota</taxon>
        <taxon>Pezizomycotina</taxon>
        <taxon>Sordariomycetes</taxon>
        <taxon>Hypocreomycetidae</taxon>
        <taxon>Hypocreales</taxon>
        <taxon>Ophiocordycipitaceae</taxon>
        <taxon>Tolypocladium</taxon>
    </lineage>
</organism>
<evidence type="ECO:0000256" key="13">
    <source>
        <dbReference type="ARBA" id="ARBA00023011"/>
    </source>
</evidence>
<dbReference type="InterPro" id="IPR003097">
    <property type="entry name" value="CysJ-like_FAD-binding"/>
</dbReference>
<evidence type="ECO:0000313" key="23">
    <source>
        <dbReference type="Proteomes" id="UP000237481"/>
    </source>
</evidence>
<dbReference type="Pfam" id="PF00175">
    <property type="entry name" value="NAD_binding_1"/>
    <property type="match status" value="1"/>
</dbReference>
<dbReference type="InterPro" id="IPR023208">
    <property type="entry name" value="P450R"/>
</dbReference>
<sequence>MTSMQNDRFNDSAWVLAKLAPGTFIDTMAVLVMAAASVAYLLADYTWNRPDPYRHIWYEKPQDQDGATTSASRATRNIAQRLEELGKQVVVFWGSQSGTAESFAKRLARELSQRFQLPAMSADLSDFDPETIGLIPGSKFAVFVLATYGEGDPSDNANQFWEWAATAQPSALASLRYAAFGLGNKNYQHYNRVVDVVDAALQGSGAQRLVPVGRADDANGGTEEDFCRWKDAFFGFLVSGLDMNEYEPKYEPMLSAVFDTSLEPIDLHNGDPVQPPGKPSSESLVKPVAIKHARELFADTRRSCLHLAIDITEHPEMRYKTGDHLGIWPMNPDQEVHRLVRVLGLSGQEDVPLCINALDPAIKVQVPTPTTITALFRYYLEICGPVSRELACAAAEFAPSPEAKAWLLGLCSSRDSYSSFLERTHINLGRLLEVALQSEHGGVWSDLPLAFVLENLPRTRPRYYSISSSSVLSPRSVSITALVSNTVLSTEGQIVPGLATNYLLANANAYHGVAVPPAHSPDLSYDLCGPSQILKEGKVFAHLRRSTFKLPALASCPLIMLAAGTGIAPFRAFIDERVRLQSMGREVGEMMLFFGCRHPDEDYIYRPELEEMQAALGGKLRVVVAFSRLQAQKRVYIQDRMRECDDDIRRLVDDGAVVYACGRASMARDAGKTLGHIVGKHRGLEEEQVQEWVASMKRTKKWQEDVWG</sequence>
<dbReference type="OrthoDB" id="1856718at2759"/>
<evidence type="ECO:0000256" key="2">
    <source>
        <dbReference type="ARBA" id="ARBA00001974"/>
    </source>
</evidence>
<dbReference type="InterPro" id="IPR001433">
    <property type="entry name" value="OxRdtase_FAD/NAD-bd"/>
</dbReference>
<dbReference type="PANTHER" id="PTHR19384:SF108">
    <property type="entry name" value="NADPH--CYTOCHROME P450 REDUCTASE"/>
    <property type="match status" value="1"/>
</dbReference>
<dbReference type="SUPFAM" id="SSF63380">
    <property type="entry name" value="Riboflavin synthase domain-like"/>
    <property type="match status" value="1"/>
</dbReference>
<dbReference type="STRING" id="94208.A0A2S4KZH5"/>
<keyword evidence="9 18" id="KW-0521">NADP</keyword>
<dbReference type="GO" id="GO:0050660">
    <property type="term" value="F:flavin adenine dinucleotide binding"/>
    <property type="evidence" value="ECO:0007669"/>
    <property type="project" value="TreeGrafter"/>
</dbReference>
<evidence type="ECO:0000256" key="15">
    <source>
        <dbReference type="ARBA" id="ARBA00023136"/>
    </source>
</evidence>
<evidence type="ECO:0000256" key="17">
    <source>
        <dbReference type="ARBA" id="ARBA00023221"/>
    </source>
</evidence>
<dbReference type="Gene3D" id="3.40.50.360">
    <property type="match status" value="1"/>
</dbReference>
<dbReference type="GO" id="GO:0010181">
    <property type="term" value="F:FMN binding"/>
    <property type="evidence" value="ECO:0007669"/>
    <property type="project" value="InterPro"/>
</dbReference>
<evidence type="ECO:0000256" key="12">
    <source>
        <dbReference type="ARBA" id="ARBA00023002"/>
    </source>
</evidence>
<dbReference type="GO" id="GO:0005829">
    <property type="term" value="C:cytosol"/>
    <property type="evidence" value="ECO:0007669"/>
    <property type="project" value="TreeGrafter"/>
</dbReference>
<evidence type="ECO:0000256" key="1">
    <source>
        <dbReference type="ARBA" id="ARBA00001917"/>
    </source>
</evidence>
<dbReference type="Gene3D" id="1.20.990.10">
    <property type="entry name" value="NADPH-cytochrome p450 Reductase, Chain A, domain 3"/>
    <property type="match status" value="1"/>
</dbReference>
<comment type="catalytic activity">
    <reaction evidence="18">
        <text>2 oxidized [cytochrome P450] + NADPH = 2 reduced [cytochrome P450] + NADP(+) + H(+)</text>
        <dbReference type="Rhea" id="RHEA:24040"/>
        <dbReference type="Rhea" id="RHEA-COMP:14627"/>
        <dbReference type="Rhea" id="RHEA-COMP:14628"/>
        <dbReference type="ChEBI" id="CHEBI:15378"/>
        <dbReference type="ChEBI" id="CHEBI:55376"/>
        <dbReference type="ChEBI" id="CHEBI:57783"/>
        <dbReference type="ChEBI" id="CHEBI:58349"/>
        <dbReference type="ChEBI" id="CHEBI:60344"/>
        <dbReference type="EC" id="1.6.2.4"/>
    </reaction>
</comment>
<keyword evidence="17" id="KW-0753">Steroid metabolism</keyword>
<proteinExistence type="inferred from homology"/>
<dbReference type="InterPro" id="IPR017927">
    <property type="entry name" value="FAD-bd_FR_type"/>
</dbReference>
<dbReference type="EC" id="1.6.2.4" evidence="18"/>
<dbReference type="InterPro" id="IPR039261">
    <property type="entry name" value="FNR_nucleotide-bd"/>
</dbReference>
<feature type="domain" description="FAD-binding FR-type" evidence="21">
    <location>
        <begin position="283"/>
        <end position="551"/>
    </location>
</feature>
<dbReference type="Gene3D" id="3.40.50.80">
    <property type="entry name" value="Nucleotide-binding domain of ferredoxin-NADP reductase (FNR) module"/>
    <property type="match status" value="1"/>
</dbReference>
<keyword evidence="13" id="KW-0756">Sterol biosynthesis</keyword>
<keyword evidence="5" id="KW-0288">FMN</keyword>
<evidence type="ECO:0000256" key="19">
    <source>
        <dbReference type="SAM" id="Phobius"/>
    </source>
</evidence>
<dbReference type="AlphaFoldDB" id="A0A2S4KZH5"/>
<keyword evidence="6 19" id="KW-0812">Transmembrane</keyword>
<evidence type="ECO:0000259" key="21">
    <source>
        <dbReference type="PROSITE" id="PS51384"/>
    </source>
</evidence>
<dbReference type="EMBL" id="PKSG01000432">
    <property type="protein sequence ID" value="POR35598.1"/>
    <property type="molecule type" value="Genomic_DNA"/>
</dbReference>
<evidence type="ECO:0000256" key="18">
    <source>
        <dbReference type="PIRNR" id="PIRNR000208"/>
    </source>
</evidence>
<keyword evidence="3" id="KW-0444">Lipid biosynthesis</keyword>
<evidence type="ECO:0000256" key="9">
    <source>
        <dbReference type="ARBA" id="ARBA00022857"/>
    </source>
</evidence>
<dbReference type="GO" id="GO:0005789">
    <property type="term" value="C:endoplasmic reticulum membrane"/>
    <property type="evidence" value="ECO:0007669"/>
    <property type="project" value="UniProtKB-SubCell"/>
</dbReference>
<comment type="caution">
    <text evidence="22">The sequence shown here is derived from an EMBL/GenBank/DDBJ whole genome shotgun (WGS) entry which is preliminary data.</text>
</comment>
<dbReference type="SUPFAM" id="SSF52343">
    <property type="entry name" value="Ferredoxin reductase-like, C-terminal NADP-linked domain"/>
    <property type="match status" value="1"/>
</dbReference>
<keyword evidence="23" id="KW-1185">Reference proteome</keyword>
<comment type="cofactor">
    <cofactor evidence="2">
        <name>FAD</name>
        <dbReference type="ChEBI" id="CHEBI:57692"/>
    </cofactor>
</comment>
<reference evidence="22 23" key="1">
    <citation type="submission" date="2018-01" db="EMBL/GenBank/DDBJ databases">
        <title>Harnessing the power of phylogenomics to disentangle the directionality and signatures of interkingdom host jumping in the parasitic fungal genus Tolypocladium.</title>
        <authorList>
            <person name="Quandt C.A."/>
            <person name="Patterson W."/>
            <person name="Spatafora J.W."/>
        </authorList>
    </citation>
    <scope>NUCLEOTIDE SEQUENCE [LARGE SCALE GENOMIC DNA]</scope>
    <source>
        <strain evidence="22 23">NRBC 100945</strain>
    </source>
</reference>
<evidence type="ECO:0000256" key="7">
    <source>
        <dbReference type="ARBA" id="ARBA00022824"/>
    </source>
</evidence>
<gene>
    <name evidence="22" type="ORF">TPAR_04204</name>
</gene>
<dbReference type="InterPro" id="IPR001709">
    <property type="entry name" value="Flavoprot_Pyr_Nucl_cyt_Rdtase"/>
</dbReference>
<keyword evidence="10" id="KW-0752">Steroid biosynthesis</keyword>
<dbReference type="PIRSF" id="PIRSF000208">
    <property type="entry name" value="P450R"/>
    <property type="match status" value="1"/>
</dbReference>
<evidence type="ECO:0000256" key="4">
    <source>
        <dbReference type="ARBA" id="ARBA00022630"/>
    </source>
</evidence>
<dbReference type="PRINTS" id="PR00371">
    <property type="entry name" value="FPNCR"/>
</dbReference>
<comment type="function">
    <text evidence="18">This enzyme is required for electron transfer from NADP to cytochrome P450.</text>
</comment>
<evidence type="ECO:0000256" key="6">
    <source>
        <dbReference type="ARBA" id="ARBA00022692"/>
    </source>
</evidence>
<dbReference type="GO" id="GO:0003958">
    <property type="term" value="F:NADPH-hemoprotein reductase activity"/>
    <property type="evidence" value="ECO:0007669"/>
    <property type="project" value="UniProtKB-EC"/>
</dbReference>
<evidence type="ECO:0000259" key="20">
    <source>
        <dbReference type="PROSITE" id="PS50902"/>
    </source>
</evidence>
<dbReference type="Proteomes" id="UP000237481">
    <property type="component" value="Unassembled WGS sequence"/>
</dbReference>
<protein>
    <recommendedName>
        <fullName evidence="18">NADPH--cytochrome P450 reductase</fullName>
        <ecNumber evidence="18">1.6.2.4</ecNumber>
    </recommendedName>
</protein>
<evidence type="ECO:0000256" key="11">
    <source>
        <dbReference type="ARBA" id="ARBA00022989"/>
    </source>
</evidence>
<dbReference type="Pfam" id="PF00258">
    <property type="entry name" value="Flavodoxin_1"/>
    <property type="match status" value="1"/>
</dbReference>
<evidence type="ECO:0000256" key="5">
    <source>
        <dbReference type="ARBA" id="ARBA00022643"/>
    </source>
</evidence>
<dbReference type="FunFam" id="3.40.50.360:FF:000036">
    <property type="entry name" value="NADPH--cytochrome P450 reductase"/>
    <property type="match status" value="1"/>
</dbReference>
<evidence type="ECO:0000256" key="16">
    <source>
        <dbReference type="ARBA" id="ARBA00023166"/>
    </source>
</evidence>